<feature type="transmembrane region" description="Helical" evidence="6">
    <location>
        <begin position="610"/>
        <end position="627"/>
    </location>
</feature>
<organism evidence="9 10">
    <name type="scientific">Purpureocillium lilacinum</name>
    <name type="common">Paecilomyces lilacinus</name>
    <dbReference type="NCBI Taxonomy" id="33203"/>
    <lineage>
        <taxon>Eukaryota</taxon>
        <taxon>Fungi</taxon>
        <taxon>Dikarya</taxon>
        <taxon>Ascomycota</taxon>
        <taxon>Pezizomycotina</taxon>
        <taxon>Sordariomycetes</taxon>
        <taxon>Hypocreomycetidae</taxon>
        <taxon>Hypocreales</taxon>
        <taxon>Ophiocordycipitaceae</taxon>
        <taxon>Purpureocillium</taxon>
    </lineage>
</organism>
<evidence type="ECO:0000256" key="6">
    <source>
        <dbReference type="SAM" id="Phobius"/>
    </source>
</evidence>
<dbReference type="Proteomes" id="UP001287286">
    <property type="component" value="Unassembled WGS sequence"/>
</dbReference>
<feature type="transmembrane region" description="Helical" evidence="6">
    <location>
        <begin position="97"/>
        <end position="120"/>
    </location>
</feature>
<evidence type="ECO:0000313" key="9">
    <source>
        <dbReference type="EMBL" id="KAK4094661.1"/>
    </source>
</evidence>
<accession>A0ABR0CDZ8</accession>
<reference evidence="9 10" key="1">
    <citation type="journal article" date="2024" name="Microbiol. Resour. Announc.">
        <title>Genome annotations for the ascomycete fungi Trichoderma harzianum, Trichoderma aggressivum, and Purpureocillium lilacinum.</title>
        <authorList>
            <person name="Beijen E.P.W."/>
            <person name="Ohm R.A."/>
        </authorList>
    </citation>
    <scope>NUCLEOTIDE SEQUENCE [LARGE SCALE GENOMIC DNA]</scope>
    <source>
        <strain evidence="9 10">CBS 150709</strain>
    </source>
</reference>
<feature type="transmembrane region" description="Helical" evidence="6">
    <location>
        <begin position="709"/>
        <end position="726"/>
    </location>
</feature>
<feature type="compositionally biased region" description="Basic and acidic residues" evidence="5">
    <location>
        <begin position="9"/>
        <end position="22"/>
    </location>
</feature>
<feature type="region of interest" description="Disordered" evidence="5">
    <location>
        <begin position="1"/>
        <end position="22"/>
    </location>
</feature>
<keyword evidence="2 6" id="KW-0812">Transmembrane</keyword>
<feature type="domain" description="Putative ER transporter 6TM N-terminal" evidence="7">
    <location>
        <begin position="138"/>
        <end position="377"/>
    </location>
</feature>
<name>A0ABR0CDZ8_PURLI</name>
<feature type="transmembrane region" description="Helical" evidence="6">
    <location>
        <begin position="201"/>
        <end position="220"/>
    </location>
</feature>
<feature type="compositionally biased region" description="Polar residues" evidence="5">
    <location>
        <begin position="1097"/>
        <end position="1109"/>
    </location>
</feature>
<feature type="transmembrane region" description="Helical" evidence="6">
    <location>
        <begin position="171"/>
        <end position="189"/>
    </location>
</feature>
<evidence type="ECO:0000256" key="4">
    <source>
        <dbReference type="ARBA" id="ARBA00023136"/>
    </source>
</evidence>
<dbReference type="InterPro" id="IPR018823">
    <property type="entry name" value="ArAE_2_N"/>
</dbReference>
<keyword evidence="4 6" id="KW-0472">Membrane</keyword>
<comment type="subcellular location">
    <subcellularLocation>
        <location evidence="1">Membrane</location>
        <topology evidence="1">Multi-pass membrane protein</topology>
    </subcellularLocation>
</comment>
<proteinExistence type="predicted"/>
<sequence>MQQDGTSGRCEEAHESPAVDEAEKVKSRTKLRRFVDRIGLDAPTLVVMLKGSLPPVIGIAMYQSATISTYFKTEGYLISIASVLAVAILPRERFIQLLILNILSICLASAMSLLLMWSSIQARAHTSPPPATGYRPPYNSSQSAVCAVWLFTNIWLANFLRAKLPSLNLPVVLYSIIVNTSATVGPTIATTKMAESFVRELLLAMLFGMGLATAVSLFVVPISGRSVVIAELKSLNILLRETVNLQKDYFEARMPDGAPRWEQLNEGDVSTGLWKRRPSAMRAARRESPDDSSDIEFVKRIRETIRALRNLVGKLWNDIPVARRSIAWGHLGSEDLEEVYRLFGNVTIPIMAMSTIMDIVKRTAKASGPHIHDSVAPREAAERAREEKTWTGVVKEIHKSFEVLVGPVEQGLEHSGICLGILPRPKDLPPRQGASSDRDIETGAVRNRPGHVEFGKAVLAKIWHSDAGSVSSGDRVHQHSGELRTASSPRNRLQLDMISYSELLMQSIKTAVQDLVDFADHEVAKGVMAHRRLIFPSRIWLRKWLAEICRSRGSKLIGDPDIMELGYISYGSGSHQKPDPERLPATNVWQRMGNQLCRLSTALGSRESAFGLRVACATMSIGILAFLEATQTFFQEQRLSWAMITIALGMTITSGQSVFGFFCRVGGTCLAMVFSLVNWYIVDQRTAGVIVILWLFIFFQYYFIRFPRLIPVVLIAVITQILIIGYELQVRRLGEAAAAASGQPYYPTDLLAPYRLAVVAGGSFVAFFWTIFPAPLTDRSWLRRDLSAILHLLGGYFSMTVSALKSQKKSMSGHIESESATTYRSYKARRRAFGGGMRLLSSMQSHLEWQRWEPRVGGRFPVDTYRDIITRIERILGYLIILSYATERHSYTDDKETGSNGACYEQVAAASKPTVGNQHGQDAAMSALFQSTDLALHSVLSAMSLMSNSMLSGQALPPFLTLPQSYAVSLPSIQRPHEQAFSAPNEREQTPLEVPFPQSDSNVTGLRIIDLRHNALGPAPESSKEPATDGDTASVTYHLLQGFHGLAEDRYFMMRLCSTLICDDVEGLMRAVSRLVGVVDFSLGHTGVNAGAGDCVTPNTGPMSQQPGPTNDAGRKGKAKEH</sequence>
<dbReference type="InterPro" id="IPR049453">
    <property type="entry name" value="Memb_transporter_dom"/>
</dbReference>
<evidence type="ECO:0000256" key="2">
    <source>
        <dbReference type="ARBA" id="ARBA00022692"/>
    </source>
</evidence>
<evidence type="ECO:0000313" key="10">
    <source>
        <dbReference type="Proteomes" id="UP001287286"/>
    </source>
</evidence>
<dbReference type="EMBL" id="JAWRVI010000003">
    <property type="protein sequence ID" value="KAK4094661.1"/>
    <property type="molecule type" value="Genomic_DNA"/>
</dbReference>
<feature type="region of interest" description="Disordered" evidence="5">
    <location>
        <begin position="1094"/>
        <end position="1122"/>
    </location>
</feature>
<dbReference type="PANTHER" id="PTHR37994:SF4">
    <property type="entry name" value="ER TRANSPORTER 6TM N-TERMINAL DOMAIN-CONTAINING PROTEIN-RELATED"/>
    <property type="match status" value="1"/>
</dbReference>
<protein>
    <recommendedName>
        <fullName evidence="11">ER transporter 6TM N-terminal domain-containing protein</fullName>
    </recommendedName>
</protein>
<gene>
    <name evidence="9" type="ORF">Purlil1_1266</name>
</gene>
<feature type="transmembrane region" description="Helical" evidence="6">
    <location>
        <begin position="687"/>
        <end position="704"/>
    </location>
</feature>
<keyword evidence="10" id="KW-1185">Reference proteome</keyword>
<evidence type="ECO:0000259" key="8">
    <source>
        <dbReference type="Pfam" id="PF13515"/>
    </source>
</evidence>
<evidence type="ECO:0000256" key="5">
    <source>
        <dbReference type="SAM" id="MobiDB-lite"/>
    </source>
</evidence>
<feature type="transmembrane region" description="Helical" evidence="6">
    <location>
        <begin position="140"/>
        <end position="159"/>
    </location>
</feature>
<dbReference type="Pfam" id="PF10337">
    <property type="entry name" value="ArAE_2_N"/>
    <property type="match status" value="1"/>
</dbReference>
<evidence type="ECO:0008006" key="11">
    <source>
        <dbReference type="Google" id="ProtNLM"/>
    </source>
</evidence>
<feature type="domain" description="Integral membrane bound transporter" evidence="8">
    <location>
        <begin position="632"/>
        <end position="769"/>
    </location>
</feature>
<dbReference type="PANTHER" id="PTHR37994">
    <property type="entry name" value="ARAE_2_N DOMAIN-CONTAINING PROTEIN-RELATED"/>
    <property type="match status" value="1"/>
</dbReference>
<feature type="transmembrane region" description="Helical" evidence="6">
    <location>
        <begin position="639"/>
        <end position="655"/>
    </location>
</feature>
<evidence type="ECO:0000259" key="7">
    <source>
        <dbReference type="Pfam" id="PF10337"/>
    </source>
</evidence>
<dbReference type="Pfam" id="PF13515">
    <property type="entry name" value="FUSC_2"/>
    <property type="match status" value="1"/>
</dbReference>
<keyword evidence="3 6" id="KW-1133">Transmembrane helix</keyword>
<evidence type="ECO:0000256" key="3">
    <source>
        <dbReference type="ARBA" id="ARBA00022989"/>
    </source>
</evidence>
<feature type="transmembrane region" description="Helical" evidence="6">
    <location>
        <begin position="754"/>
        <end position="774"/>
    </location>
</feature>
<evidence type="ECO:0000256" key="1">
    <source>
        <dbReference type="ARBA" id="ARBA00004141"/>
    </source>
</evidence>
<comment type="caution">
    <text evidence="9">The sequence shown here is derived from an EMBL/GenBank/DDBJ whole genome shotgun (WGS) entry which is preliminary data.</text>
</comment>